<evidence type="ECO:0000313" key="6">
    <source>
        <dbReference type="Proteomes" id="UP000053157"/>
    </source>
</evidence>
<dbReference type="Pfam" id="PF14833">
    <property type="entry name" value="NAD_binding_11"/>
    <property type="match status" value="1"/>
</dbReference>
<keyword evidence="2" id="KW-0520">NAD</keyword>
<dbReference type="GO" id="GO:0051287">
    <property type="term" value="F:NAD binding"/>
    <property type="evidence" value="ECO:0007669"/>
    <property type="project" value="InterPro"/>
</dbReference>
<evidence type="ECO:0000259" key="4">
    <source>
        <dbReference type="Pfam" id="PF14833"/>
    </source>
</evidence>
<dbReference type="Pfam" id="PF03446">
    <property type="entry name" value="NAD_binding_2"/>
    <property type="match status" value="1"/>
</dbReference>
<proteinExistence type="predicted"/>
<dbReference type="Gene3D" id="3.40.50.720">
    <property type="entry name" value="NAD(P)-binding Rossmann-like Domain"/>
    <property type="match status" value="1"/>
</dbReference>
<dbReference type="PANTHER" id="PTHR22981:SF7">
    <property type="entry name" value="3-HYDROXYISOBUTYRATE DEHYDROGENASE, MITOCHONDRIAL"/>
    <property type="match status" value="1"/>
</dbReference>
<dbReference type="Gene3D" id="1.10.1040.10">
    <property type="entry name" value="N-(1-d-carboxylethyl)-l-norvaline Dehydrogenase, domain 2"/>
    <property type="match status" value="1"/>
</dbReference>
<dbReference type="GO" id="GO:0050661">
    <property type="term" value="F:NADP binding"/>
    <property type="evidence" value="ECO:0007669"/>
    <property type="project" value="InterPro"/>
</dbReference>
<gene>
    <name evidence="5" type="ORF">AUR66_20090</name>
</gene>
<feature type="non-terminal residue" evidence="5">
    <location>
        <position position="230"/>
    </location>
</feature>
<dbReference type="EMBL" id="LOPV01000655">
    <property type="protein sequence ID" value="KTG11313.1"/>
    <property type="molecule type" value="Genomic_DNA"/>
</dbReference>
<dbReference type="GO" id="GO:0016616">
    <property type="term" value="F:oxidoreductase activity, acting on the CH-OH group of donors, NAD or NADP as acceptor"/>
    <property type="evidence" value="ECO:0007669"/>
    <property type="project" value="TreeGrafter"/>
</dbReference>
<dbReference type="InterPro" id="IPR013328">
    <property type="entry name" value="6PGD_dom2"/>
</dbReference>
<keyword evidence="6" id="KW-1185">Reference proteome</keyword>
<dbReference type="InterPro" id="IPR036291">
    <property type="entry name" value="NAD(P)-bd_dom_sf"/>
</dbReference>
<dbReference type="Proteomes" id="UP000053157">
    <property type="component" value="Unassembled WGS sequence"/>
</dbReference>
<dbReference type="InterPro" id="IPR006115">
    <property type="entry name" value="6PGDH_NADP-bd"/>
</dbReference>
<feature type="domain" description="3-hydroxyisobutyrate dehydrogenase-like NAD-binding" evidence="4">
    <location>
        <begin position="155"/>
        <end position="230"/>
    </location>
</feature>
<name>A0A0W1RCM2_9EURY</name>
<reference evidence="5 6" key="1">
    <citation type="submission" date="2015-12" db="EMBL/GenBank/DDBJ databases">
        <title>Haloferax profundi sp. nov. isolated from the Discovery deep brine-seawater interface in the Red Sea.</title>
        <authorList>
            <person name="Zhang G."/>
            <person name="Stingl U."/>
            <person name="Rashid M."/>
        </authorList>
    </citation>
    <scope>NUCLEOTIDE SEQUENCE [LARGE SCALE GENOMIC DNA]</scope>
    <source>
        <strain evidence="5 6">SB29</strain>
    </source>
</reference>
<protein>
    <recommendedName>
        <fullName evidence="7">3-hydroxyisobutyrate dehydrogenase</fullName>
    </recommendedName>
</protein>
<dbReference type="SUPFAM" id="SSF48179">
    <property type="entry name" value="6-phosphogluconate dehydrogenase C-terminal domain-like"/>
    <property type="match status" value="1"/>
</dbReference>
<evidence type="ECO:0000259" key="3">
    <source>
        <dbReference type="Pfam" id="PF03446"/>
    </source>
</evidence>
<dbReference type="SUPFAM" id="SSF51735">
    <property type="entry name" value="NAD(P)-binding Rossmann-fold domains"/>
    <property type="match status" value="1"/>
</dbReference>
<evidence type="ECO:0000313" key="5">
    <source>
        <dbReference type="EMBL" id="KTG11313.1"/>
    </source>
</evidence>
<accession>A0A0W1RCM2</accession>
<organism evidence="5 6">
    <name type="scientific">Haloferax profundi</name>
    <dbReference type="NCBI Taxonomy" id="1544718"/>
    <lineage>
        <taxon>Archaea</taxon>
        <taxon>Methanobacteriati</taxon>
        <taxon>Methanobacteriota</taxon>
        <taxon>Stenosarchaea group</taxon>
        <taxon>Halobacteria</taxon>
        <taxon>Halobacteriales</taxon>
        <taxon>Haloferacaceae</taxon>
        <taxon>Haloferax</taxon>
    </lineage>
</organism>
<evidence type="ECO:0008006" key="7">
    <source>
        <dbReference type="Google" id="ProtNLM"/>
    </source>
</evidence>
<dbReference type="InterPro" id="IPR008927">
    <property type="entry name" value="6-PGluconate_DH-like_C_sf"/>
</dbReference>
<comment type="caution">
    <text evidence="5">The sequence shown here is derived from an EMBL/GenBank/DDBJ whole genome shotgun (WGS) entry which is preliminary data.</text>
</comment>
<dbReference type="AlphaFoldDB" id="A0A0W1RCM2"/>
<dbReference type="PANTHER" id="PTHR22981">
    <property type="entry name" value="3-HYDROXYISOBUTYRATE DEHYDROGENASE-RELATED"/>
    <property type="match status" value="1"/>
</dbReference>
<sequence length="230" mass="24471">MGGNMAKCLLDSDFEVYGYDIQPEAREEFSNHGGIVADSTRDVARQSDVTITSLPTSDIVEATYTGDDGLVHESIETTFIEVSTIAPPTTEVLAEAVDGTPSEILDAPVTGGPENSREGTLTGLVGGKKSVFESGTAQDVLDALCSEYHYAGSSGAGHAMKLLNNTMSMGNLLLAMETVALGSRYGIDGERLWEILGNASATSVAFESRMPRVLERDFEAGFTIDFARKD</sequence>
<keyword evidence="1" id="KW-0560">Oxidoreductase</keyword>
<feature type="domain" description="6-phosphogluconate dehydrogenase NADP-binding" evidence="3">
    <location>
        <begin position="1"/>
        <end position="150"/>
    </location>
</feature>
<dbReference type="InterPro" id="IPR029154">
    <property type="entry name" value="HIBADH-like_NADP-bd"/>
</dbReference>
<evidence type="ECO:0000256" key="2">
    <source>
        <dbReference type="ARBA" id="ARBA00023027"/>
    </source>
</evidence>
<evidence type="ECO:0000256" key="1">
    <source>
        <dbReference type="ARBA" id="ARBA00023002"/>
    </source>
</evidence>